<organism evidence="2 3">
    <name type="scientific">Xyrichtys novacula</name>
    <name type="common">Pearly razorfish</name>
    <name type="synonym">Hemipteronotus novacula</name>
    <dbReference type="NCBI Taxonomy" id="13765"/>
    <lineage>
        <taxon>Eukaryota</taxon>
        <taxon>Metazoa</taxon>
        <taxon>Chordata</taxon>
        <taxon>Craniata</taxon>
        <taxon>Vertebrata</taxon>
        <taxon>Euteleostomi</taxon>
        <taxon>Actinopterygii</taxon>
        <taxon>Neopterygii</taxon>
        <taxon>Teleostei</taxon>
        <taxon>Neoteleostei</taxon>
        <taxon>Acanthomorphata</taxon>
        <taxon>Eupercaria</taxon>
        <taxon>Labriformes</taxon>
        <taxon>Labridae</taxon>
        <taxon>Xyrichtys</taxon>
    </lineage>
</organism>
<dbReference type="EMBL" id="OY660866">
    <property type="protein sequence ID" value="CAJ1053168.1"/>
    <property type="molecule type" value="Genomic_DNA"/>
</dbReference>
<dbReference type="AlphaFoldDB" id="A0AAV1EX77"/>
<feature type="region of interest" description="Disordered" evidence="1">
    <location>
        <begin position="68"/>
        <end position="115"/>
    </location>
</feature>
<accession>A0AAV1EX77</accession>
<evidence type="ECO:0000313" key="2">
    <source>
        <dbReference type="EMBL" id="CAJ1053168.1"/>
    </source>
</evidence>
<gene>
    <name evidence="2" type="ORF">XNOV1_A026366</name>
</gene>
<evidence type="ECO:0000313" key="3">
    <source>
        <dbReference type="Proteomes" id="UP001178508"/>
    </source>
</evidence>
<proteinExistence type="predicted"/>
<reference evidence="2" key="1">
    <citation type="submission" date="2023-08" db="EMBL/GenBank/DDBJ databases">
        <authorList>
            <person name="Alioto T."/>
            <person name="Alioto T."/>
            <person name="Gomez Garrido J."/>
        </authorList>
    </citation>
    <scope>NUCLEOTIDE SEQUENCE</scope>
</reference>
<sequence length="115" mass="13122">MLSKKSRSGPHLLFAVLQRPNLKMGEIRPISSNMSDSGKENFLLTGRNLGKHQTHVRQPPSHCWVGEEYREIGVERERERERSGERAGGEKENKGEGRRERTSKGEGEREIRGRG</sequence>
<name>A0AAV1EX77_XYRNO</name>
<evidence type="ECO:0000256" key="1">
    <source>
        <dbReference type="SAM" id="MobiDB-lite"/>
    </source>
</evidence>
<dbReference type="Proteomes" id="UP001178508">
    <property type="component" value="Chromosome 3"/>
</dbReference>
<keyword evidence="3" id="KW-1185">Reference proteome</keyword>
<protein>
    <submittedName>
        <fullName evidence="2">Uncharacterized protein</fullName>
    </submittedName>
</protein>